<feature type="transmembrane region" description="Helical" evidence="1">
    <location>
        <begin position="80"/>
        <end position="108"/>
    </location>
</feature>
<evidence type="ECO:0000313" key="2">
    <source>
        <dbReference type="EMBL" id="RVU54238.1"/>
    </source>
</evidence>
<keyword evidence="3" id="KW-1185">Reference proteome</keyword>
<dbReference type="EMBL" id="RLIH01000013">
    <property type="protein sequence ID" value="RVU54238.1"/>
    <property type="molecule type" value="Genomic_DNA"/>
</dbReference>
<gene>
    <name evidence="2" type="ORF">EF514_08655</name>
</gene>
<keyword evidence="1" id="KW-1133">Transmembrane helix</keyword>
<organism evidence="2 3">
    <name type="scientific">Anaerosphaera multitolerans</name>
    <dbReference type="NCBI Taxonomy" id="2487351"/>
    <lineage>
        <taxon>Bacteria</taxon>
        <taxon>Bacillati</taxon>
        <taxon>Bacillota</taxon>
        <taxon>Tissierellia</taxon>
        <taxon>Tissierellales</taxon>
        <taxon>Peptoniphilaceae</taxon>
        <taxon>Anaerosphaera</taxon>
    </lineage>
</organism>
<name>A0A437S5H4_9FIRM</name>
<evidence type="ECO:0000313" key="3">
    <source>
        <dbReference type="Proteomes" id="UP000288812"/>
    </source>
</evidence>
<comment type="caution">
    <text evidence="2">The sequence shown here is derived from an EMBL/GenBank/DDBJ whole genome shotgun (WGS) entry which is preliminary data.</text>
</comment>
<feature type="transmembrane region" description="Helical" evidence="1">
    <location>
        <begin position="114"/>
        <end position="133"/>
    </location>
</feature>
<dbReference type="Pfam" id="PF22564">
    <property type="entry name" value="HAAS"/>
    <property type="match status" value="1"/>
</dbReference>
<keyword evidence="1" id="KW-0472">Membrane</keyword>
<evidence type="ECO:0000256" key="1">
    <source>
        <dbReference type="SAM" id="Phobius"/>
    </source>
</evidence>
<accession>A0A437S5H4</accession>
<dbReference type="RefSeq" id="WP_127725037.1">
    <property type="nucleotide sequence ID" value="NZ_RLIH01000013.1"/>
</dbReference>
<dbReference type="Proteomes" id="UP000288812">
    <property type="component" value="Unassembled WGS sequence"/>
</dbReference>
<feature type="transmembrane region" description="Helical" evidence="1">
    <location>
        <begin position="140"/>
        <end position="158"/>
    </location>
</feature>
<protein>
    <submittedName>
        <fullName evidence="2">DUF1700 domain-containing protein</fullName>
    </submittedName>
</protein>
<dbReference type="OrthoDB" id="95800at2"/>
<dbReference type="AlphaFoldDB" id="A0A437S5H4"/>
<sequence>MTRREFMRELNNRLRSISPAERDDVLKYYEEIFEEQGFDIEDEIPNRYDPSKIAREILMNQQANRWEQTPPQKRKNRDGLLLIILGILSLPITFPLAIAFIAVIFALFVIISLLFVSGFIGVIGGFIGISHFITYSPLSAIFFLGTIFIAIGAIILLFNGTRYLIHKIAGLIANKRKPQNMNDIENKGFYENNYNPDEFDTIKFEDGNEKEDE</sequence>
<keyword evidence="1" id="KW-0812">Transmembrane</keyword>
<reference evidence="2 3" key="1">
    <citation type="submission" date="2018-11" db="EMBL/GenBank/DDBJ databases">
        <title>Genome sequencing and assembly of Anaerosphaera sp. nov., GS7-6-2.</title>
        <authorList>
            <person name="Rettenmaier R."/>
            <person name="Liebl W."/>
            <person name="Zverlov V."/>
        </authorList>
    </citation>
    <scope>NUCLEOTIDE SEQUENCE [LARGE SCALE GENOMIC DNA]</scope>
    <source>
        <strain evidence="2 3">GS7-6-2</strain>
    </source>
</reference>
<proteinExistence type="predicted"/>